<dbReference type="SUPFAM" id="SSF47923">
    <property type="entry name" value="Ypt/Rab-GAP domain of gyp1p"/>
    <property type="match status" value="2"/>
</dbReference>
<dbReference type="GO" id="GO:0005096">
    <property type="term" value="F:GTPase activator activity"/>
    <property type="evidence" value="ECO:0007669"/>
    <property type="project" value="UniProtKB-KW"/>
</dbReference>
<evidence type="ECO:0000313" key="8">
    <source>
        <dbReference type="Proteomes" id="UP001209878"/>
    </source>
</evidence>
<dbReference type="InterPro" id="IPR000195">
    <property type="entry name" value="Rab-GAP-TBC_dom"/>
</dbReference>
<keyword evidence="2 3" id="KW-0175">Coiled coil</keyword>
<feature type="transmembrane region" description="Helical" evidence="5">
    <location>
        <begin position="895"/>
        <end position="917"/>
    </location>
</feature>
<feature type="compositionally biased region" description="Low complexity" evidence="4">
    <location>
        <begin position="340"/>
        <end position="355"/>
    </location>
</feature>
<keyword evidence="1" id="KW-0343">GTPase activation</keyword>
<comment type="caution">
    <text evidence="7">The sequence shown here is derived from an EMBL/GenBank/DDBJ whole genome shotgun (WGS) entry which is preliminary data.</text>
</comment>
<evidence type="ECO:0000256" key="2">
    <source>
        <dbReference type="ARBA" id="ARBA00023054"/>
    </source>
</evidence>
<sequence length="1188" mass="139186">MDFNSSSENTDESIRDKRGVATEKLCGYLKKHKIGARGKTFKRRCTHGKTYCLEANDKNTLKYWLQELQHKRHEYSCNRLQSRQHLVKRSVQQPASGLVSLDTAALRQRLSSEDTPDLTDHVDVSMATMGEASALGDRGSFHDLSITNWRTELRNIMATRGQKKSDTADDQDVVDSTAPQHGKTRLLTFKKVVKHWKAASSTTSGSTGGKGCGQLEDQLTSQKEDLTAAEEELAATREIMKILQKHIDTLERQNDTKQQVDGTDVDLLEQLQDRDRQIVHWEHALTAMQEQLQLTAAQLRPLEMEVSRLREEAAMYVESIQAKDQIIVSLTHGLQQLELDQSVTTDRSSTSSDASGVRPTQRFISDTRELDELRDMCTAYQEQNNFLNKEILELSKLRENDATGESNLVMQYTETAARLCQLESKYLVCLQELKQPRRGGDGDGQTQEMVAQLLQEAIDTEMTDAAEADTQHGHSQAAIHRPHAYDEYGFSVRPIYEFDQNLESAARNLQRISDELSFKAQNLGTDLSNQVKWENYFVSIGEREIQRSRELKLLIRAGIPLQYKERVWKGCVHFHVGSWTENQQQNYYEDLLETCKTTQLLNPALKQIELDLLRTLPHNKHYQTLSSEGIARLRRVLSAYSIHNPVIGYCQGINRLAALTLLFLNEEDAFWCLVATIECIMPPEYYSVTLAAAHTDQYLVVWAQYLVVWVQYLVVWVQYLVVWAQYLVVWAQYLVVWLQYLVVWLQYLVVWAQYLVVWVQYLVVWAQYLVVWAQYLVVWLQYLVVWAQYLVVWVQYLVVWAQYLVVWVQYLVVWAQYLVVWVQYLVVWAQYLVVCAQYLVVWVQYLVVWLQYLVVWAQYLVVWAQYLVVWVQYLVVWLQYLVVWAQYLVVWAQYLVVWVQYLVVWLQYLVVWATNVLKYHISENMFLVFQNVLKYHISENMFLVFQNVLKYHISENMFLVFQNVLKYHISENMFLMFQNVLKYHISENMFLVFQNVLKYLISENRFLMFQNVLKYLISENMFLVFQNVLKYLISEKLPRLHAHLLNHKVDISLFTFNWFLTIFVDNVPIQLYLRIWDAFLYEGSKVLFRFALAFFKYSEDKLLELTDSMALFNFLRTLPENITNINRVCQIAFDELNPFPMRLINSKRELYLAEVKAELQKLAKLRAEMCTQSSVRADDDYVSDDDDA</sequence>
<feature type="transmembrane region" description="Helical" evidence="5">
    <location>
        <begin position="762"/>
        <end position="785"/>
    </location>
</feature>
<feature type="transmembrane region" description="Helical" evidence="5">
    <location>
        <begin position="867"/>
        <end position="889"/>
    </location>
</feature>
<keyword evidence="5" id="KW-0812">Transmembrane</keyword>
<feature type="transmembrane region" description="Helical" evidence="5">
    <location>
        <begin position="702"/>
        <end position="722"/>
    </location>
</feature>
<feature type="domain" description="Rab-GAP TBC" evidence="6">
    <location>
        <begin position="558"/>
        <end position="1083"/>
    </location>
</feature>
<feature type="transmembrane region" description="Helical" evidence="5">
    <location>
        <begin position="831"/>
        <end position="855"/>
    </location>
</feature>
<feature type="coiled-coil region" evidence="3">
    <location>
        <begin position="212"/>
        <end position="260"/>
    </location>
</feature>
<accession>A0AAD9PEG8</accession>
<keyword evidence="8" id="KW-1185">Reference proteome</keyword>
<keyword evidence="5" id="KW-0472">Membrane</keyword>
<dbReference type="Gene3D" id="1.10.8.270">
    <property type="entry name" value="putative rabgap domain of human tbc1 domain family member 14 like domains"/>
    <property type="match status" value="1"/>
</dbReference>
<evidence type="ECO:0000256" key="1">
    <source>
        <dbReference type="ARBA" id="ARBA00022468"/>
    </source>
</evidence>
<dbReference type="GO" id="GO:0031410">
    <property type="term" value="C:cytoplasmic vesicle"/>
    <property type="evidence" value="ECO:0007669"/>
    <property type="project" value="UniProtKB-ARBA"/>
</dbReference>
<dbReference type="EMBL" id="JAODUO010000014">
    <property type="protein sequence ID" value="KAK2193349.1"/>
    <property type="molecule type" value="Genomic_DNA"/>
</dbReference>
<dbReference type="FunFam" id="1.10.8.270:FF:000014">
    <property type="entry name" value="Putative TBC1 domain family member 2B"/>
    <property type="match status" value="1"/>
</dbReference>
<evidence type="ECO:0000256" key="3">
    <source>
        <dbReference type="SAM" id="Coils"/>
    </source>
</evidence>
<feature type="transmembrane region" description="Helical" evidence="5">
    <location>
        <begin position="734"/>
        <end position="756"/>
    </location>
</feature>
<dbReference type="InterPro" id="IPR050302">
    <property type="entry name" value="Rab_GAP_TBC_domain"/>
</dbReference>
<feature type="region of interest" description="Disordered" evidence="4">
    <location>
        <begin position="340"/>
        <end position="359"/>
    </location>
</feature>
<gene>
    <name evidence="7" type="ORF">NP493_15g05033</name>
</gene>
<dbReference type="PANTHER" id="PTHR47219">
    <property type="entry name" value="RAB GTPASE-ACTIVATING PROTEIN 1-LIKE"/>
    <property type="match status" value="1"/>
</dbReference>
<evidence type="ECO:0000256" key="5">
    <source>
        <dbReference type="SAM" id="Phobius"/>
    </source>
</evidence>
<reference evidence="7" key="1">
    <citation type="journal article" date="2023" name="Mol. Biol. Evol.">
        <title>Third-Generation Sequencing Reveals the Adaptive Role of the Epigenome in Three Deep-Sea Polychaetes.</title>
        <authorList>
            <person name="Perez M."/>
            <person name="Aroh O."/>
            <person name="Sun Y."/>
            <person name="Lan Y."/>
            <person name="Juniper S.K."/>
            <person name="Young C.R."/>
            <person name="Angers B."/>
            <person name="Qian P.Y."/>
        </authorList>
    </citation>
    <scope>NUCLEOTIDE SEQUENCE</scope>
    <source>
        <strain evidence="7">R07B-5</strain>
    </source>
</reference>
<evidence type="ECO:0000313" key="7">
    <source>
        <dbReference type="EMBL" id="KAK2193349.1"/>
    </source>
</evidence>
<dbReference type="GO" id="GO:0031267">
    <property type="term" value="F:small GTPase binding"/>
    <property type="evidence" value="ECO:0007669"/>
    <property type="project" value="TreeGrafter"/>
</dbReference>
<feature type="region of interest" description="Disordered" evidence="4">
    <location>
        <begin position="160"/>
        <end position="179"/>
    </location>
</feature>
<dbReference type="FunFam" id="1.10.472.80:FF:000018">
    <property type="entry name" value="TBC1 domain family member 2B"/>
    <property type="match status" value="1"/>
</dbReference>
<dbReference type="AlphaFoldDB" id="A0AAD9PEG8"/>
<dbReference type="Gene3D" id="1.10.472.80">
    <property type="entry name" value="Ypt/Rab-GAP domain of gyp1p, domain 3"/>
    <property type="match status" value="1"/>
</dbReference>
<proteinExistence type="predicted"/>
<dbReference type="Pfam" id="PF00566">
    <property type="entry name" value="RabGAP-TBC"/>
    <property type="match status" value="2"/>
</dbReference>
<dbReference type="PROSITE" id="PS50086">
    <property type="entry name" value="TBC_RABGAP"/>
    <property type="match status" value="1"/>
</dbReference>
<evidence type="ECO:0000256" key="4">
    <source>
        <dbReference type="SAM" id="MobiDB-lite"/>
    </source>
</evidence>
<dbReference type="Proteomes" id="UP001209878">
    <property type="component" value="Unassembled WGS sequence"/>
</dbReference>
<name>A0AAD9PEG8_RIDPI</name>
<organism evidence="7 8">
    <name type="scientific">Ridgeia piscesae</name>
    <name type="common">Tubeworm</name>
    <dbReference type="NCBI Taxonomy" id="27915"/>
    <lineage>
        <taxon>Eukaryota</taxon>
        <taxon>Metazoa</taxon>
        <taxon>Spiralia</taxon>
        <taxon>Lophotrochozoa</taxon>
        <taxon>Annelida</taxon>
        <taxon>Polychaeta</taxon>
        <taxon>Sedentaria</taxon>
        <taxon>Canalipalpata</taxon>
        <taxon>Sabellida</taxon>
        <taxon>Siboglinidae</taxon>
        <taxon>Ridgeia</taxon>
    </lineage>
</organism>
<keyword evidence="5" id="KW-1133">Transmembrane helix</keyword>
<dbReference type="SMART" id="SM00164">
    <property type="entry name" value="TBC"/>
    <property type="match status" value="1"/>
</dbReference>
<evidence type="ECO:0000259" key="6">
    <source>
        <dbReference type="PROSITE" id="PS50086"/>
    </source>
</evidence>
<protein>
    <recommendedName>
        <fullName evidence="6">Rab-GAP TBC domain-containing protein</fullName>
    </recommendedName>
</protein>
<dbReference type="PANTHER" id="PTHR47219:SF20">
    <property type="entry name" value="TBC1 DOMAIN FAMILY MEMBER 2B"/>
    <property type="match status" value="1"/>
</dbReference>
<dbReference type="GO" id="GO:0005829">
    <property type="term" value="C:cytosol"/>
    <property type="evidence" value="ECO:0007669"/>
    <property type="project" value="UniProtKB-ARBA"/>
</dbReference>
<dbReference type="InterPro" id="IPR035969">
    <property type="entry name" value="Rab-GAP_TBC_sf"/>
</dbReference>